<dbReference type="AlphaFoldDB" id="A0A841HYV0"/>
<reference evidence="3 4" key="1">
    <citation type="submission" date="2020-08" db="EMBL/GenBank/DDBJ databases">
        <title>Genomic Encyclopedia of Type Strains, Phase IV (KMG-IV): sequencing the most valuable type-strain genomes for metagenomic binning, comparative biology and taxonomic classification.</title>
        <authorList>
            <person name="Goeker M."/>
        </authorList>
    </citation>
    <scope>NUCLEOTIDE SEQUENCE [LARGE SCALE GENOMIC DNA]</scope>
    <source>
        <strain evidence="3 4">DSM 21458</strain>
    </source>
</reference>
<evidence type="ECO:0000313" key="4">
    <source>
        <dbReference type="Proteomes" id="UP000569951"/>
    </source>
</evidence>
<keyword evidence="2 3" id="KW-0808">Transferase</keyword>
<dbReference type="Pfam" id="PF01075">
    <property type="entry name" value="Glyco_transf_9"/>
    <property type="match status" value="1"/>
</dbReference>
<dbReference type="RefSeq" id="WP_183984743.1">
    <property type="nucleotide sequence ID" value="NZ_JACHHG010000002.1"/>
</dbReference>
<accession>A0A841HYV0</accession>
<evidence type="ECO:0000256" key="1">
    <source>
        <dbReference type="ARBA" id="ARBA00022676"/>
    </source>
</evidence>
<dbReference type="EMBL" id="JACHHG010000002">
    <property type="protein sequence ID" value="MBB6097399.1"/>
    <property type="molecule type" value="Genomic_DNA"/>
</dbReference>
<keyword evidence="1" id="KW-0328">Glycosyltransferase</keyword>
<sequence length="378" mass="40984">MNPAETGTLTERAAPQNVLIFRALPGLGDLLCSVPALRALRAALPQARIELLGLPAARAFVRRYEHLLDGWVEFPGYPGLPERTPDLSALSRLFEWSRGRFDLSVQMHGSGLLTNPLVALLGARSSAGFYLPGQYCPDPRTYLPYPDHLPEPLRWLTLAQHLGCPAQGEHLEFPLHPHDRQQAARLLAELGLGAGGYALLHPGAQDPRRRWPTGHFARVADALASRGLRVLVTGTADEAERTRAVQEQARAPVVDLAGRTDLGTLAALLEQARLLVSNDTGVSHLAAALGTPSVVVFVASDPARWAPLDRERHRVVGRGLPPESSACAGHCLRDGCAHRAVRAAVPPVHEVLEAVTSQLDRWSPETWPPLREAAEQPP</sequence>
<evidence type="ECO:0000313" key="3">
    <source>
        <dbReference type="EMBL" id="MBB6097399.1"/>
    </source>
</evidence>
<dbReference type="GO" id="GO:0009244">
    <property type="term" value="P:lipopolysaccharide core region biosynthetic process"/>
    <property type="evidence" value="ECO:0007669"/>
    <property type="project" value="TreeGrafter"/>
</dbReference>
<dbReference type="InterPro" id="IPR002201">
    <property type="entry name" value="Glyco_trans_9"/>
</dbReference>
<organism evidence="3 4">
    <name type="scientific">Deinobacterium chartae</name>
    <dbReference type="NCBI Taxonomy" id="521158"/>
    <lineage>
        <taxon>Bacteria</taxon>
        <taxon>Thermotogati</taxon>
        <taxon>Deinococcota</taxon>
        <taxon>Deinococci</taxon>
        <taxon>Deinococcales</taxon>
        <taxon>Deinococcaceae</taxon>
        <taxon>Deinobacterium</taxon>
    </lineage>
</organism>
<dbReference type="Proteomes" id="UP000569951">
    <property type="component" value="Unassembled WGS sequence"/>
</dbReference>
<dbReference type="CDD" id="cd03789">
    <property type="entry name" value="GT9_LPS_heptosyltransferase"/>
    <property type="match status" value="1"/>
</dbReference>
<dbReference type="PANTHER" id="PTHR30160">
    <property type="entry name" value="TETRAACYLDISACCHARIDE 4'-KINASE-RELATED"/>
    <property type="match status" value="1"/>
</dbReference>
<comment type="caution">
    <text evidence="3">The sequence shown here is derived from an EMBL/GenBank/DDBJ whole genome shotgun (WGS) entry which is preliminary data.</text>
</comment>
<name>A0A841HYV0_9DEIO</name>
<proteinExistence type="predicted"/>
<evidence type="ECO:0000256" key="2">
    <source>
        <dbReference type="ARBA" id="ARBA00022679"/>
    </source>
</evidence>
<dbReference type="GO" id="GO:0008713">
    <property type="term" value="F:ADP-heptose-lipopolysaccharide heptosyltransferase activity"/>
    <property type="evidence" value="ECO:0007669"/>
    <property type="project" value="TreeGrafter"/>
</dbReference>
<keyword evidence="4" id="KW-1185">Reference proteome</keyword>
<dbReference type="GO" id="GO:0005829">
    <property type="term" value="C:cytosol"/>
    <property type="evidence" value="ECO:0007669"/>
    <property type="project" value="TreeGrafter"/>
</dbReference>
<dbReference type="InterPro" id="IPR051199">
    <property type="entry name" value="LPS_LOS_Heptosyltrfase"/>
</dbReference>
<dbReference type="SUPFAM" id="SSF53756">
    <property type="entry name" value="UDP-Glycosyltransferase/glycogen phosphorylase"/>
    <property type="match status" value="1"/>
</dbReference>
<gene>
    <name evidence="3" type="ORF">HNR42_000813</name>
</gene>
<dbReference type="PANTHER" id="PTHR30160:SF1">
    <property type="entry name" value="LIPOPOLYSACCHARIDE 1,2-N-ACETYLGLUCOSAMINETRANSFERASE-RELATED"/>
    <property type="match status" value="1"/>
</dbReference>
<dbReference type="Gene3D" id="3.40.50.2000">
    <property type="entry name" value="Glycogen Phosphorylase B"/>
    <property type="match status" value="2"/>
</dbReference>
<protein>
    <submittedName>
        <fullName evidence="3">ADP-heptose:LPS heptosyltransferase</fullName>
    </submittedName>
</protein>